<keyword evidence="2" id="KW-1185">Reference proteome</keyword>
<accession>A0ABY0P332</accession>
<gene>
    <name evidence="1" type="ORF">SAMN04488598_1862</name>
</gene>
<protein>
    <submittedName>
        <fullName evidence="1">Uncharacterized protein</fullName>
    </submittedName>
</protein>
<comment type="caution">
    <text evidence="1">The sequence shown here is derived from an EMBL/GenBank/DDBJ whole genome shotgun (WGS) entry which is preliminary data.</text>
</comment>
<organism evidence="1 2">
    <name type="scientific">Halanaerobium congolense</name>
    <dbReference type="NCBI Taxonomy" id="54121"/>
    <lineage>
        <taxon>Bacteria</taxon>
        <taxon>Bacillati</taxon>
        <taxon>Bacillota</taxon>
        <taxon>Clostridia</taxon>
        <taxon>Halanaerobiales</taxon>
        <taxon>Halanaerobiaceae</taxon>
        <taxon>Halanaerobium</taxon>
    </lineage>
</organism>
<dbReference type="EMBL" id="FNBJ01000086">
    <property type="protein sequence ID" value="SDG29411.1"/>
    <property type="molecule type" value="Genomic_DNA"/>
</dbReference>
<reference evidence="1 2" key="1">
    <citation type="submission" date="2016-10" db="EMBL/GenBank/DDBJ databases">
        <authorList>
            <person name="Varghese N."/>
            <person name="Submissions S."/>
        </authorList>
    </citation>
    <scope>NUCLEOTIDE SEQUENCE [LARGE SCALE GENOMIC DNA]</scope>
    <source>
        <strain evidence="1 2">WG2</strain>
    </source>
</reference>
<evidence type="ECO:0000313" key="2">
    <source>
        <dbReference type="Proteomes" id="UP000199519"/>
    </source>
</evidence>
<proteinExistence type="predicted"/>
<sequence length="77" mass="9020">MLNEINLEKASFNSKLIYKMLIILLGCFDIQQRSQKFFINSNIKVFNSSHITIRLEVKNYRTTVKGELGDARRKIKV</sequence>
<dbReference type="Proteomes" id="UP000199519">
    <property type="component" value="Unassembled WGS sequence"/>
</dbReference>
<evidence type="ECO:0000313" key="1">
    <source>
        <dbReference type="EMBL" id="SDG29411.1"/>
    </source>
</evidence>
<name>A0ABY0P332_9FIRM</name>